<dbReference type="EMBL" id="LZKQ01000231">
    <property type="protein sequence ID" value="OBI79092.1"/>
    <property type="molecule type" value="Genomic_DNA"/>
</dbReference>
<dbReference type="GO" id="GO:0008610">
    <property type="term" value="P:lipid biosynthetic process"/>
    <property type="evidence" value="ECO:0007669"/>
    <property type="project" value="UniProtKB-ARBA"/>
</dbReference>
<dbReference type="GO" id="GO:1903509">
    <property type="term" value="P:liposaccharide metabolic process"/>
    <property type="evidence" value="ECO:0007669"/>
    <property type="project" value="UniProtKB-ARBA"/>
</dbReference>
<dbReference type="InterPro" id="IPR050194">
    <property type="entry name" value="Glycosyltransferase_grp1"/>
</dbReference>
<dbReference type="AlphaFoldDB" id="A0A1A3BYD8"/>
<evidence type="ECO:0000256" key="1">
    <source>
        <dbReference type="ARBA" id="ARBA00022676"/>
    </source>
</evidence>
<feature type="domain" description="Glycosyl transferase family 1" evidence="3">
    <location>
        <begin position="172"/>
        <end position="306"/>
    </location>
</feature>
<organism evidence="5 6">
    <name type="scientific">Mycobacterium asiaticum</name>
    <dbReference type="NCBI Taxonomy" id="1790"/>
    <lineage>
        <taxon>Bacteria</taxon>
        <taxon>Bacillati</taxon>
        <taxon>Actinomycetota</taxon>
        <taxon>Actinomycetes</taxon>
        <taxon>Mycobacteriales</taxon>
        <taxon>Mycobacteriaceae</taxon>
        <taxon>Mycobacterium</taxon>
    </lineage>
</organism>
<evidence type="ECO:0000259" key="3">
    <source>
        <dbReference type="Pfam" id="PF00534"/>
    </source>
</evidence>
<reference evidence="5 6" key="1">
    <citation type="submission" date="2016-06" db="EMBL/GenBank/DDBJ databases">
        <authorList>
            <person name="Kjaerup R.B."/>
            <person name="Dalgaard T.S."/>
            <person name="Juul-Madsen H.R."/>
        </authorList>
    </citation>
    <scope>NUCLEOTIDE SEQUENCE [LARGE SCALE GENOMIC DNA]</scope>
    <source>
        <strain evidence="5 6">1081914.2</strain>
    </source>
</reference>
<dbReference type="GO" id="GO:1901137">
    <property type="term" value="P:carbohydrate derivative biosynthetic process"/>
    <property type="evidence" value="ECO:0007669"/>
    <property type="project" value="UniProtKB-ARBA"/>
</dbReference>
<dbReference type="Proteomes" id="UP000093795">
    <property type="component" value="Unassembled WGS sequence"/>
</dbReference>
<sequence>MLEPYAGGLEAHIGHLTRALVHEGHLVTLFAAEDSDLGPAHPRLTIDTLHRSSAASAPFPLPGAVKDSDHQGFVALMTWLAEDGAADYDVIHNHSLHYVPLLMAPRLGTPVLTTLHTPPFPLLEAAVGAVRRSNLTFAAVSAQAAATWAHTGIDMAVVPNGIDVARWPAGPGGRYVVWSGRIVREKGPHLAIEAAQRSGHPLVLAGPIVDEEFFRRRIQPQLGDRVRYAGHLDQHRLAALVGGAAAALVTPLWDEPYGLVVAEAMACGTPVVAFARGGIPELVDERCGRLVAPGDVAAMARAIPVVSELSRAQVRRVAVAQHDVSAMVAKYVALYRRLWAESEARGRPRTA</sequence>
<dbReference type="GO" id="GO:0016757">
    <property type="term" value="F:glycosyltransferase activity"/>
    <property type="evidence" value="ECO:0007669"/>
    <property type="project" value="UniProtKB-KW"/>
</dbReference>
<dbReference type="PANTHER" id="PTHR45947:SF3">
    <property type="entry name" value="SULFOQUINOVOSYL TRANSFERASE SQD2"/>
    <property type="match status" value="1"/>
</dbReference>
<dbReference type="InterPro" id="IPR001296">
    <property type="entry name" value="Glyco_trans_1"/>
</dbReference>
<dbReference type="Pfam" id="PF13439">
    <property type="entry name" value="Glyco_transf_4"/>
    <property type="match status" value="1"/>
</dbReference>
<comment type="caution">
    <text evidence="5">The sequence shown here is derived from an EMBL/GenBank/DDBJ whole genome shotgun (WGS) entry which is preliminary data.</text>
</comment>
<dbReference type="PANTHER" id="PTHR45947">
    <property type="entry name" value="SULFOQUINOVOSYL TRANSFERASE SQD2"/>
    <property type="match status" value="1"/>
</dbReference>
<evidence type="ECO:0000256" key="2">
    <source>
        <dbReference type="ARBA" id="ARBA00022679"/>
    </source>
</evidence>
<protein>
    <submittedName>
        <fullName evidence="5">Glycosyl transferase family 1</fullName>
    </submittedName>
</protein>
<evidence type="ECO:0000259" key="4">
    <source>
        <dbReference type="Pfam" id="PF13439"/>
    </source>
</evidence>
<keyword evidence="2 5" id="KW-0808">Transferase</keyword>
<evidence type="ECO:0000313" key="5">
    <source>
        <dbReference type="EMBL" id="OBI79092.1"/>
    </source>
</evidence>
<evidence type="ECO:0000313" key="6">
    <source>
        <dbReference type="Proteomes" id="UP000093795"/>
    </source>
</evidence>
<gene>
    <name evidence="5" type="ORF">A9X01_26680</name>
</gene>
<dbReference type="InterPro" id="IPR028098">
    <property type="entry name" value="Glyco_trans_4-like_N"/>
</dbReference>
<dbReference type="STRING" id="1790.A5645_18185"/>
<name>A0A1A3BYD8_MYCAS</name>
<feature type="domain" description="Glycosyltransferase subfamily 4-like N-terminal" evidence="4">
    <location>
        <begin position="7"/>
        <end position="166"/>
    </location>
</feature>
<dbReference type="Pfam" id="PF00534">
    <property type="entry name" value="Glycos_transf_1"/>
    <property type="match status" value="1"/>
</dbReference>
<dbReference type="SUPFAM" id="SSF53756">
    <property type="entry name" value="UDP-Glycosyltransferase/glycogen phosphorylase"/>
    <property type="match status" value="1"/>
</dbReference>
<dbReference type="Gene3D" id="3.40.50.2000">
    <property type="entry name" value="Glycogen Phosphorylase B"/>
    <property type="match status" value="2"/>
</dbReference>
<proteinExistence type="predicted"/>
<keyword evidence="1" id="KW-0328">Glycosyltransferase</keyword>
<accession>A0A1A3BYD8</accession>